<dbReference type="PATRIC" id="fig|1129794.4.peg.2772"/>
<dbReference type="EMBL" id="CP003837">
    <property type="protein sequence ID" value="AGH44896.1"/>
    <property type="molecule type" value="Genomic_DNA"/>
</dbReference>
<accession>K7A5Z4</accession>
<evidence type="ECO:0000313" key="2">
    <source>
        <dbReference type="Proteomes" id="UP000011864"/>
    </source>
</evidence>
<sequence>MTQKDYFIHPNNIVAEDTSIVDEPVLSTSSVSATGTLTDEL</sequence>
<evidence type="ECO:0000313" key="1">
    <source>
        <dbReference type="EMBL" id="AGH44896.1"/>
    </source>
</evidence>
<dbReference type="STRING" id="1129794.C427_2787"/>
<gene>
    <name evidence="1" type="ORF">C427_2787</name>
</gene>
<protein>
    <submittedName>
        <fullName evidence="1">Uncharacterized protein</fullName>
    </submittedName>
</protein>
<proteinExistence type="predicted"/>
<dbReference type="AlphaFoldDB" id="K7A5Z4"/>
<keyword evidence="2" id="KW-1185">Reference proteome</keyword>
<dbReference type="KEGG" id="gps:C427_2787"/>
<dbReference type="Proteomes" id="UP000011864">
    <property type="component" value="Chromosome"/>
</dbReference>
<name>K7A5Z4_9ALTE</name>
<reference evidence="1 2" key="1">
    <citation type="journal article" date="2013" name="Genome Announc.">
        <title>Complete Genome Sequence of Glaciecola psychrophila Strain 170T.</title>
        <authorList>
            <person name="Yin J."/>
            <person name="Chen J."/>
            <person name="Liu G."/>
            <person name="Yu Y."/>
            <person name="Song L."/>
            <person name="Wang X."/>
            <person name="Qu X."/>
        </authorList>
    </citation>
    <scope>NUCLEOTIDE SEQUENCE [LARGE SCALE GENOMIC DNA]</scope>
    <source>
        <strain evidence="1 2">170</strain>
    </source>
</reference>
<dbReference type="HOGENOM" id="CLU_3274052_0_0_6"/>
<organism evidence="1 2">
    <name type="scientific">Paraglaciecola psychrophila 170</name>
    <dbReference type="NCBI Taxonomy" id="1129794"/>
    <lineage>
        <taxon>Bacteria</taxon>
        <taxon>Pseudomonadati</taxon>
        <taxon>Pseudomonadota</taxon>
        <taxon>Gammaproteobacteria</taxon>
        <taxon>Alteromonadales</taxon>
        <taxon>Alteromonadaceae</taxon>
        <taxon>Paraglaciecola</taxon>
    </lineage>
</organism>